<dbReference type="EMBL" id="BRXU01000001">
    <property type="protein sequence ID" value="GLC47757.1"/>
    <property type="molecule type" value="Genomic_DNA"/>
</dbReference>
<sequence>MGRIPLLLPLNVKPSEAPVETAEPRASATSVNARRASYFSGASQTSGSFSGALRTRAAVPSAASGSESRGGLAGISADRGGRPDAGGHLPAGREARPSVCPPPSSQSSSLASLASGSISSSPFLSCDGSISSRTGGSFRHAPVITSPTGAAAVTVPSYASADSLGLGRASHDGGSTVPILRPAATYPLRAAAAEPSPAAAALTSTAAWLAAAAAAAAPPADTSNGAARSPAAAAAAARGGGGGGASSGMTLAQRALSSCSSAEQQLRALLVDRTSPGPASPVPPMTTLTGMAAAAAAASASPHSPTPPPPLMTFRRPPVAAGLGLAAAGAGSAPAATSTVSSPLPPPLPLSPPRCYGQSTSLLQRLDSRSLALSACTSPVDWPVSQYGGGGGGGGSDSGGGGLLAALIDHRQMLGSALPAAGRPEGRVTRFAADGGGGGEGEAHGEGEDGARGRGGGGGGGGRVSPRPSHASALVRQLRQVQEGAAASASAAAAAAALESAAAAAMAVAVAVAEEQQAKKAPPPQEPSKPKRTGVMWAALNPTAASRGAADAGGGGGGGAAAGLLGAGAPSAAAAAMRAITEMKALDEFSLVAAARQRQQQLAQRTGGLMRQPSKRLGTRASSLQHDSRRSLGEAPSVTAALGGGGRGAAAGGHPHSTLPHLLAAARTSCPEVCISLDLAHLVGTAAGPVGGGGGAAAAAAASSSSADGGGGGGGGAASGNINQDSSPWSAFGGGGGPAATAAAATAAAAAAAPSVTAAAAAAAVGDNSGSFLPAVLSPPRASVAVAAPGSSRSLASSLGVGPGGGGGGGGSAPAGQQQNASAEPAAASGATGGGALGPTASGQMVSEAEGAMRAVRALSVRFGSAVLPDSCSHFVDQDERDPAARERRRKLYEALQAANPAAYHEEVAEAAEAAYRALSERAQLKLRKLQQEPTTQEAPLRQLEGALRELTSQRPFFLPPVISRPKVERTFVESDKKPKRSLWNVDDSIFAQRKKESESHEVYDTEKIRQQQLNLDWKRVVTKARFRRMVSKGDLGVKEDGQSLDEELGEVREELQRRGDFIRPAFVYYSLMGGSGFSSFTSSDALQMTAGSWMSFCHDAGIVGRGCTEIDVQNIFVAVNFEEESETEEAAANDDDAMVRFEFMEGLVRVAFVKYINTKRMTDASDALGALLEEVITSPSLPPEARMDPNDFRRNRLYCSEVEEVVKEYWELLNGMFKLYKARDRARYFWPEHFMSFLESNQLLGPATGLTRKEARLLFGWSQALVTDELRRRQRAVSLTLWDFIEAVARLADWISPPDPEDMVQYFTVEEEKDPPEPDRLAYEYYKALGDAGPLFRRPSAGLLGPPPSRPLAPKLRALLQYLVCSLREAWGGNDAREVAAKVMRTANYLSGGIEMG</sequence>
<dbReference type="InterPro" id="IPR051425">
    <property type="entry name" value="Formin_Homology"/>
</dbReference>
<dbReference type="PANTHER" id="PTHR45725:SF18">
    <property type="entry name" value="ORC1-LIKE AAA ATPASE DOMAIN-CONTAINING PROTEIN"/>
    <property type="match status" value="1"/>
</dbReference>
<feature type="region of interest" description="Disordered" evidence="1">
    <location>
        <begin position="334"/>
        <end position="356"/>
    </location>
</feature>
<accession>A0A9W6EW98</accession>
<dbReference type="PANTHER" id="PTHR45725">
    <property type="entry name" value="FORMIN HOMOLOGY 2 FAMILY MEMBER"/>
    <property type="match status" value="1"/>
</dbReference>
<evidence type="ECO:0000313" key="2">
    <source>
        <dbReference type="EMBL" id="GLC47757.1"/>
    </source>
</evidence>
<feature type="compositionally biased region" description="Low complexity" evidence="1">
    <location>
        <begin position="697"/>
        <end position="707"/>
    </location>
</feature>
<feature type="region of interest" description="Disordered" evidence="1">
    <location>
        <begin position="604"/>
        <end position="653"/>
    </location>
</feature>
<feature type="compositionally biased region" description="Pro residues" evidence="1">
    <location>
        <begin position="343"/>
        <end position="352"/>
    </location>
</feature>
<dbReference type="Proteomes" id="UP001165080">
    <property type="component" value="Unassembled WGS sequence"/>
</dbReference>
<name>A0A9W6EW98_9CHLO</name>
<gene>
    <name evidence="2" type="primary">PLEST000659</name>
    <name evidence="2" type="ORF">PLESTB_000022500</name>
</gene>
<feature type="compositionally biased region" description="Gly residues" evidence="1">
    <location>
        <begin position="708"/>
        <end position="718"/>
    </location>
</feature>
<feature type="region of interest" description="Disordered" evidence="1">
    <location>
        <begin position="694"/>
        <end position="736"/>
    </location>
</feature>
<feature type="compositionally biased region" description="Gly residues" evidence="1">
    <location>
        <begin position="801"/>
        <end position="813"/>
    </location>
</feature>
<keyword evidence="3" id="KW-1185">Reference proteome</keyword>
<feature type="compositionally biased region" description="Low complexity" evidence="1">
    <location>
        <begin position="814"/>
        <end position="830"/>
    </location>
</feature>
<evidence type="ECO:0000313" key="3">
    <source>
        <dbReference type="Proteomes" id="UP001165080"/>
    </source>
</evidence>
<reference evidence="2 3" key="1">
    <citation type="journal article" date="2023" name="Commun. Biol.">
        <title>Reorganization of the ancestral sex-determining regions during the evolution of trioecy in Pleodorina starrii.</title>
        <authorList>
            <person name="Takahashi K."/>
            <person name="Suzuki S."/>
            <person name="Kawai-Toyooka H."/>
            <person name="Yamamoto K."/>
            <person name="Hamaji T."/>
            <person name="Ootsuki R."/>
            <person name="Yamaguchi H."/>
            <person name="Kawachi M."/>
            <person name="Higashiyama T."/>
            <person name="Nozaki H."/>
        </authorList>
    </citation>
    <scope>NUCLEOTIDE SEQUENCE [LARGE SCALE GENOMIC DNA]</scope>
    <source>
        <strain evidence="2 3">NIES-4479</strain>
    </source>
</reference>
<feature type="compositionally biased region" description="Gly residues" evidence="1">
    <location>
        <begin position="642"/>
        <end position="651"/>
    </location>
</feature>
<evidence type="ECO:0000256" key="1">
    <source>
        <dbReference type="SAM" id="MobiDB-lite"/>
    </source>
</evidence>
<feature type="region of interest" description="Disordered" evidence="1">
    <location>
        <begin position="13"/>
        <end position="33"/>
    </location>
</feature>
<comment type="caution">
    <text evidence="2">The sequence shown here is derived from an EMBL/GenBank/DDBJ whole genome shotgun (WGS) entry which is preliminary data.</text>
</comment>
<feature type="region of interest" description="Disordered" evidence="1">
    <location>
        <begin position="418"/>
        <end position="472"/>
    </location>
</feature>
<feature type="region of interest" description="Disordered" evidence="1">
    <location>
        <begin position="60"/>
        <end position="113"/>
    </location>
</feature>
<feature type="compositionally biased region" description="Basic and acidic residues" evidence="1">
    <location>
        <begin position="441"/>
        <end position="452"/>
    </location>
</feature>
<dbReference type="OrthoDB" id="120976at2759"/>
<feature type="region of interest" description="Disordered" evidence="1">
    <location>
        <begin position="793"/>
        <end position="843"/>
    </location>
</feature>
<feature type="compositionally biased region" description="Gly residues" evidence="1">
    <location>
        <begin position="453"/>
        <end position="463"/>
    </location>
</feature>
<proteinExistence type="predicted"/>
<protein>
    <submittedName>
        <fullName evidence="2">Uncharacterized protein</fullName>
    </submittedName>
</protein>
<organism evidence="2 3">
    <name type="scientific">Pleodorina starrii</name>
    <dbReference type="NCBI Taxonomy" id="330485"/>
    <lineage>
        <taxon>Eukaryota</taxon>
        <taxon>Viridiplantae</taxon>
        <taxon>Chlorophyta</taxon>
        <taxon>core chlorophytes</taxon>
        <taxon>Chlorophyceae</taxon>
        <taxon>CS clade</taxon>
        <taxon>Chlamydomonadales</taxon>
        <taxon>Volvocaceae</taxon>
        <taxon>Pleodorina</taxon>
    </lineage>
</organism>